<feature type="domain" description="NADH:quinone oxidoreductase/Mrp antiporter transmembrane" evidence="9">
    <location>
        <begin position="126"/>
        <end position="406"/>
    </location>
</feature>
<feature type="transmembrane region" description="Helical" evidence="8">
    <location>
        <begin position="6"/>
        <end position="26"/>
    </location>
</feature>
<evidence type="ECO:0000256" key="6">
    <source>
        <dbReference type="ARBA" id="ARBA00023136"/>
    </source>
</evidence>
<feature type="transmembrane region" description="Helical" evidence="8">
    <location>
        <begin position="70"/>
        <end position="96"/>
    </location>
</feature>
<feature type="transmembrane region" description="Helical" evidence="8">
    <location>
        <begin position="161"/>
        <end position="183"/>
    </location>
</feature>
<keyword evidence="6 8" id="KW-0472">Membrane</keyword>
<evidence type="ECO:0000256" key="8">
    <source>
        <dbReference type="SAM" id="Phobius"/>
    </source>
</evidence>
<keyword evidence="11" id="KW-1185">Reference proteome</keyword>
<dbReference type="PRINTS" id="PR01437">
    <property type="entry name" value="NUOXDRDTASE4"/>
</dbReference>
<dbReference type="EMBL" id="FNFD01000024">
    <property type="protein sequence ID" value="SDL59108.1"/>
    <property type="molecule type" value="Genomic_DNA"/>
</dbReference>
<feature type="transmembrane region" description="Helical" evidence="8">
    <location>
        <begin position="453"/>
        <end position="475"/>
    </location>
</feature>
<dbReference type="InterPro" id="IPR050586">
    <property type="entry name" value="CPA3_Na-H_Antiporter_D"/>
</dbReference>
<keyword evidence="3" id="KW-1003">Cell membrane</keyword>
<evidence type="ECO:0000256" key="2">
    <source>
        <dbReference type="ARBA" id="ARBA00005346"/>
    </source>
</evidence>
<feature type="transmembrane region" description="Helical" evidence="8">
    <location>
        <begin position="303"/>
        <end position="321"/>
    </location>
</feature>
<feature type="transmembrane region" description="Helical" evidence="8">
    <location>
        <begin position="333"/>
        <end position="352"/>
    </location>
</feature>
<comment type="similarity">
    <text evidence="2">Belongs to the CPA3 antiporters (TC 2.A.63) subunit D family.</text>
</comment>
<dbReference type="InterPro" id="IPR001750">
    <property type="entry name" value="ND/Mrp_TM"/>
</dbReference>
<feature type="transmembrane region" description="Helical" evidence="8">
    <location>
        <begin position="242"/>
        <end position="266"/>
    </location>
</feature>
<protein>
    <submittedName>
        <fullName evidence="10">Multicomponent K+:H+ antiporter subunit D</fullName>
    </submittedName>
</protein>
<feature type="transmembrane region" description="Helical" evidence="8">
    <location>
        <begin position="411"/>
        <end position="432"/>
    </location>
</feature>
<proteinExistence type="inferred from homology"/>
<evidence type="ECO:0000313" key="10">
    <source>
        <dbReference type="EMBL" id="SDL59108.1"/>
    </source>
</evidence>
<dbReference type="RefSeq" id="WP_084338140.1">
    <property type="nucleotide sequence ID" value="NZ_FNFD01000024.1"/>
</dbReference>
<evidence type="ECO:0000256" key="4">
    <source>
        <dbReference type="ARBA" id="ARBA00022692"/>
    </source>
</evidence>
<evidence type="ECO:0000256" key="5">
    <source>
        <dbReference type="ARBA" id="ARBA00022989"/>
    </source>
</evidence>
<feature type="transmembrane region" description="Helical" evidence="8">
    <location>
        <begin position="131"/>
        <end position="149"/>
    </location>
</feature>
<feature type="transmembrane region" description="Helical" evidence="8">
    <location>
        <begin position="108"/>
        <end position="125"/>
    </location>
</feature>
<dbReference type="STRING" id="137658.SAMN05216186_12466"/>
<name>A0A1G9LAV9_9PSED</name>
<evidence type="ECO:0000259" key="9">
    <source>
        <dbReference type="Pfam" id="PF00361"/>
    </source>
</evidence>
<evidence type="ECO:0000256" key="1">
    <source>
        <dbReference type="ARBA" id="ARBA00004651"/>
    </source>
</evidence>
<dbReference type="PANTHER" id="PTHR42703:SF1">
    <property type="entry name" value="NA(+)_H(+) ANTIPORTER SUBUNIT D1"/>
    <property type="match status" value="1"/>
</dbReference>
<evidence type="ECO:0000256" key="3">
    <source>
        <dbReference type="ARBA" id="ARBA00022475"/>
    </source>
</evidence>
<reference evidence="10 11" key="1">
    <citation type="submission" date="2016-10" db="EMBL/GenBank/DDBJ databases">
        <authorList>
            <person name="de Groot N.N."/>
        </authorList>
    </citation>
    <scope>NUCLEOTIDE SEQUENCE [LARGE SCALE GENOMIC DNA]</scope>
    <source>
        <strain evidence="10 11">JCM 21544</strain>
    </source>
</reference>
<feature type="transmembrane region" description="Helical" evidence="8">
    <location>
        <begin position="373"/>
        <end position="391"/>
    </location>
</feature>
<gene>
    <name evidence="10" type="ORF">SAMN05216186_12466</name>
</gene>
<dbReference type="PANTHER" id="PTHR42703">
    <property type="entry name" value="NADH DEHYDROGENASE"/>
    <property type="match status" value="1"/>
</dbReference>
<comment type="subcellular location">
    <subcellularLocation>
        <location evidence="1">Cell membrane</location>
        <topology evidence="1">Multi-pass membrane protein</topology>
    </subcellularLocation>
    <subcellularLocation>
        <location evidence="7">Membrane</location>
        <topology evidence="7">Multi-pass membrane protein</topology>
    </subcellularLocation>
</comment>
<dbReference type="Pfam" id="PF00361">
    <property type="entry name" value="Proton_antipo_M"/>
    <property type="match status" value="1"/>
</dbReference>
<organism evidence="10 11">
    <name type="scientific">Pseudomonas indica</name>
    <dbReference type="NCBI Taxonomy" id="137658"/>
    <lineage>
        <taxon>Bacteria</taxon>
        <taxon>Pseudomonadati</taxon>
        <taxon>Pseudomonadota</taxon>
        <taxon>Gammaproteobacteria</taxon>
        <taxon>Pseudomonadales</taxon>
        <taxon>Pseudomonadaceae</taxon>
        <taxon>Pseudomonas</taxon>
    </lineage>
</organism>
<accession>A0A1G9LAV9</accession>
<feature type="transmembrane region" description="Helical" evidence="8">
    <location>
        <begin position="203"/>
        <end position="230"/>
    </location>
</feature>
<evidence type="ECO:0000256" key="7">
    <source>
        <dbReference type="RuleBase" id="RU000320"/>
    </source>
</evidence>
<evidence type="ECO:0000313" key="11">
    <source>
        <dbReference type="Proteomes" id="UP000198706"/>
    </source>
</evidence>
<dbReference type="InterPro" id="IPR003918">
    <property type="entry name" value="NADH_UbQ_OxRdtase"/>
</dbReference>
<dbReference type="GO" id="GO:0008137">
    <property type="term" value="F:NADH dehydrogenase (ubiquinone) activity"/>
    <property type="evidence" value="ECO:0007669"/>
    <property type="project" value="InterPro"/>
</dbReference>
<keyword evidence="4 7" id="KW-0812">Transmembrane</keyword>
<sequence>MNHALILPVLLPMFAGSLLLLGARLGMPATRRLSLLSVGLQVAVSAWLLVQAGDGQVQVYALGDWRPPFGIVLMFDRLSALMLFITALLALFSLLYATRGDDTRGSNFHALFQFQLMGINGAFLTGDLFNLFVFFEILLIASYSLLLHGGGPERAKAGLHYVVLNLVGSSFFLIALGVLFGIAGTLNMADLAVKVSEASADQAPLLGAAGMLLLVVFGLKAAFLPLYFWLPRTYASATAPVAALFAIMTKVGIYSILRVYTLIYGAEAGSLANMALDWLWPLALLTLAVGVIGALAATSLQELIAYLVIVSVGTLLAGIAIGTPEALSASLYYLIHTTWATGALFLLADLIARQRGVKGGLLLQGPALLQPHVLGALFFIGAIAVVGLPPLSGFLGKVLLLHALQPGPQAVLLWPVILIGSLGSLIAFSRAGSTLFWRTGLTVLGSAERDGKGLLACVGLLLLSPLLVAFAHPVLEYLEATAAQLHDLDLYRQILTPGGAA</sequence>
<dbReference type="NCBIfam" id="NF009309">
    <property type="entry name" value="PRK12666.1"/>
    <property type="match status" value="1"/>
</dbReference>
<dbReference type="GO" id="GO:0005886">
    <property type="term" value="C:plasma membrane"/>
    <property type="evidence" value="ECO:0007669"/>
    <property type="project" value="UniProtKB-SubCell"/>
</dbReference>
<feature type="transmembrane region" description="Helical" evidence="8">
    <location>
        <begin position="33"/>
        <end position="50"/>
    </location>
</feature>
<dbReference type="Proteomes" id="UP000198706">
    <property type="component" value="Unassembled WGS sequence"/>
</dbReference>
<keyword evidence="5 8" id="KW-1133">Transmembrane helix</keyword>
<feature type="transmembrane region" description="Helical" evidence="8">
    <location>
        <begin position="278"/>
        <end position="296"/>
    </location>
</feature>
<dbReference type="GO" id="GO:0042773">
    <property type="term" value="P:ATP synthesis coupled electron transport"/>
    <property type="evidence" value="ECO:0007669"/>
    <property type="project" value="InterPro"/>
</dbReference>
<dbReference type="AlphaFoldDB" id="A0A1G9LAV9"/>